<evidence type="ECO:0000256" key="1">
    <source>
        <dbReference type="SAM" id="SignalP"/>
    </source>
</evidence>
<keyword evidence="1" id="KW-0732">Signal</keyword>
<name>A0A0A3ARN9_9PAST</name>
<gene>
    <name evidence="2" type="ORF">OA57_08765</name>
</gene>
<keyword evidence="3" id="KW-1185">Reference proteome</keyword>
<dbReference type="AlphaFoldDB" id="A0A0A3ARN9"/>
<proteinExistence type="predicted"/>
<accession>A0A0A3ARN9</accession>
<sequence>MKRCVSFRLLALTSRALFVTQFSKNFVVLALDAQMVGTEWQYALIPAKYHGRIEDLFALLPPKHPQPILVY</sequence>
<dbReference type="EMBL" id="JSUM01000014">
    <property type="protein sequence ID" value="KGQ69730.1"/>
    <property type="molecule type" value="Genomic_DNA"/>
</dbReference>
<evidence type="ECO:0000313" key="3">
    <source>
        <dbReference type="Proteomes" id="UP000030380"/>
    </source>
</evidence>
<evidence type="ECO:0000313" key="2">
    <source>
        <dbReference type="EMBL" id="KGQ69730.1"/>
    </source>
</evidence>
<dbReference type="Proteomes" id="UP000030380">
    <property type="component" value="Unassembled WGS sequence"/>
</dbReference>
<feature type="chain" id="PRO_5002009217" evidence="1">
    <location>
        <begin position="19"/>
        <end position="71"/>
    </location>
</feature>
<reference evidence="2 3" key="1">
    <citation type="submission" date="2014-11" db="EMBL/GenBank/DDBJ databases">
        <title>Draft genome sequence of Chelonobacter oris 1662T, associated with respiratory disease in Hermann's Tortoises.</title>
        <authorList>
            <person name="Kudirkiene E."/>
            <person name="Hansen M.J."/>
            <person name="Bojesen A.M."/>
        </authorList>
    </citation>
    <scope>NUCLEOTIDE SEQUENCE [LARGE SCALE GENOMIC DNA]</scope>
    <source>
        <strain evidence="2 3">1662</strain>
    </source>
</reference>
<comment type="caution">
    <text evidence="2">The sequence shown here is derived from an EMBL/GenBank/DDBJ whole genome shotgun (WGS) entry which is preliminary data.</text>
</comment>
<organism evidence="2 3">
    <name type="scientific">Chelonobacter oris</name>
    <dbReference type="NCBI Taxonomy" id="505317"/>
    <lineage>
        <taxon>Bacteria</taxon>
        <taxon>Pseudomonadati</taxon>
        <taxon>Pseudomonadota</taxon>
        <taxon>Gammaproteobacteria</taxon>
        <taxon>Pasteurellales</taxon>
        <taxon>Pasteurellaceae</taxon>
        <taxon>Chelonobacter</taxon>
    </lineage>
</organism>
<protein>
    <submittedName>
        <fullName evidence="2">Uncharacterized protein</fullName>
    </submittedName>
</protein>
<feature type="signal peptide" evidence="1">
    <location>
        <begin position="1"/>
        <end position="18"/>
    </location>
</feature>